<feature type="transmembrane region" description="Helical" evidence="1">
    <location>
        <begin position="56"/>
        <end position="74"/>
    </location>
</feature>
<comment type="caution">
    <text evidence="2">The sequence shown here is derived from an EMBL/GenBank/DDBJ whole genome shotgun (WGS) entry which is preliminary data.</text>
</comment>
<evidence type="ECO:0000313" key="2">
    <source>
        <dbReference type="EMBL" id="EGD54944.1"/>
    </source>
</evidence>
<keyword evidence="1" id="KW-0472">Membrane</keyword>
<dbReference type="eggNOG" id="ENOG5031EP2">
    <property type="taxonomic scope" value="Bacteria"/>
</dbReference>
<dbReference type="Proteomes" id="UP000035065">
    <property type="component" value="Unassembled WGS sequence"/>
</dbReference>
<gene>
    <name evidence="2" type="ORF">SCNU_12075</name>
</gene>
<accession>F1YK98</accession>
<keyword evidence="1" id="KW-0812">Transmembrane</keyword>
<dbReference type="OrthoDB" id="4381353at2"/>
<keyword evidence="1" id="KW-1133">Transmembrane helix</keyword>
<evidence type="ECO:0000256" key="1">
    <source>
        <dbReference type="SAM" id="Phobius"/>
    </source>
</evidence>
<evidence type="ECO:0008006" key="4">
    <source>
        <dbReference type="Google" id="ProtNLM"/>
    </source>
</evidence>
<dbReference type="STRING" id="644548.SCNU_12075"/>
<name>F1YK98_9ACTN</name>
<dbReference type="AlphaFoldDB" id="F1YK98"/>
<feature type="transmembrane region" description="Helical" evidence="1">
    <location>
        <begin position="12"/>
        <end position="32"/>
    </location>
</feature>
<proteinExistence type="predicted"/>
<protein>
    <recommendedName>
        <fullName evidence="4">Alkaline shock response membrane anchor protein AmaP</fullName>
    </recommendedName>
</protein>
<evidence type="ECO:0000313" key="3">
    <source>
        <dbReference type="Proteomes" id="UP000035065"/>
    </source>
</evidence>
<dbReference type="EMBL" id="AEUD01000009">
    <property type="protein sequence ID" value="EGD54944.1"/>
    <property type="molecule type" value="Genomic_DNA"/>
</dbReference>
<keyword evidence="3" id="KW-1185">Reference proteome</keyword>
<organism evidence="2 3">
    <name type="scientific">Gordonia neofelifaecis NRRL B-59395</name>
    <dbReference type="NCBI Taxonomy" id="644548"/>
    <lineage>
        <taxon>Bacteria</taxon>
        <taxon>Bacillati</taxon>
        <taxon>Actinomycetota</taxon>
        <taxon>Actinomycetes</taxon>
        <taxon>Mycobacteriales</taxon>
        <taxon>Gordoniaceae</taxon>
        <taxon>Gordonia</taxon>
    </lineage>
</organism>
<sequence length="184" mass="20039">MNRSASVLHRLSIGVVGVVLVAVAVAVILYQVSVEPVAGWISRIDTRQLTETVGKGWFGAVLALVAVLAAYWGWRLIRTTIAPHRPEQFLLDASETEGALTISLKQVAQAIEEHLATQTGLRRVRAQALDDRGQNIIRITVDARPDRSYDEIVGALAPTVEDLRTAFAGSDIHVQAFVHLDALE</sequence>
<reference evidence="2 3" key="1">
    <citation type="journal article" date="2011" name="J. Bacteriol.">
        <title>Draft Genome Sequence of Gordonia neofelifaecis NRRL B-59395, a Cholesterol-Degrading Actinomycete.</title>
        <authorList>
            <person name="Ge F."/>
            <person name="Li W."/>
            <person name="Chen G."/>
            <person name="Liu Y."/>
            <person name="Zhang G."/>
            <person name="Yong B."/>
            <person name="Wang Q."/>
            <person name="Wang N."/>
            <person name="Huang Z."/>
            <person name="Li W."/>
            <person name="Wang J."/>
            <person name="Wu C."/>
            <person name="Xie Q."/>
            <person name="Liu G."/>
        </authorList>
    </citation>
    <scope>NUCLEOTIDE SEQUENCE [LARGE SCALE GENOMIC DNA]</scope>
    <source>
        <strain evidence="2 3">NRRL B-59395</strain>
    </source>
</reference>
<dbReference type="RefSeq" id="WP_009679633.1">
    <property type="nucleotide sequence ID" value="NZ_AEUD01000009.1"/>
</dbReference>